<dbReference type="GO" id="GO:0008880">
    <property type="term" value="F:glucuronate isomerase activity"/>
    <property type="evidence" value="ECO:0007669"/>
    <property type="project" value="UniProtKB-UniRule"/>
</dbReference>
<dbReference type="InterPro" id="IPR003766">
    <property type="entry name" value="Uronate_isomerase"/>
</dbReference>
<protein>
    <recommendedName>
        <fullName evidence="5 7">Uronate isomerase</fullName>
        <ecNumber evidence="4 7">5.3.1.12</ecNumber>
    </recommendedName>
    <alternativeName>
        <fullName evidence="7">Glucuronate isomerase</fullName>
    </alternativeName>
    <alternativeName>
        <fullName evidence="7">Uronic isomerase</fullName>
    </alternativeName>
</protein>
<dbReference type="GO" id="GO:0019698">
    <property type="term" value="P:D-galacturonate catabolic process"/>
    <property type="evidence" value="ECO:0007669"/>
    <property type="project" value="TreeGrafter"/>
</dbReference>
<evidence type="ECO:0000313" key="8">
    <source>
        <dbReference type="EMBL" id="AOS44494.1"/>
    </source>
</evidence>
<accession>A0A1D8AUB7</accession>
<dbReference type="UniPathway" id="UPA00246"/>
<evidence type="ECO:0000256" key="7">
    <source>
        <dbReference type="HAMAP-Rule" id="MF_00675"/>
    </source>
</evidence>
<dbReference type="Proteomes" id="UP000095228">
    <property type="component" value="Chromosome"/>
</dbReference>
<dbReference type="EMBL" id="CP016094">
    <property type="protein sequence ID" value="AOS44494.1"/>
    <property type="molecule type" value="Genomic_DNA"/>
</dbReference>
<dbReference type="PANTHER" id="PTHR30068:SF4">
    <property type="entry name" value="URONATE ISOMERASE"/>
    <property type="match status" value="1"/>
</dbReference>
<dbReference type="RefSeq" id="WP_069961736.1">
    <property type="nucleotide sequence ID" value="NZ_CP016094.1"/>
</dbReference>
<dbReference type="GO" id="GO:0042840">
    <property type="term" value="P:D-glucuronate catabolic process"/>
    <property type="evidence" value="ECO:0007669"/>
    <property type="project" value="TreeGrafter"/>
</dbReference>
<evidence type="ECO:0000256" key="2">
    <source>
        <dbReference type="ARBA" id="ARBA00004892"/>
    </source>
</evidence>
<dbReference type="EC" id="5.3.1.12" evidence="4 7"/>
<dbReference type="Gene3D" id="1.10.2020.10">
    <property type="entry name" value="uronate isomerase, domain 2, chain A"/>
    <property type="match status" value="1"/>
</dbReference>
<evidence type="ECO:0000313" key="9">
    <source>
        <dbReference type="Proteomes" id="UP000095228"/>
    </source>
</evidence>
<dbReference type="PANTHER" id="PTHR30068">
    <property type="entry name" value="URONATE ISOMERASE"/>
    <property type="match status" value="1"/>
</dbReference>
<evidence type="ECO:0000256" key="3">
    <source>
        <dbReference type="ARBA" id="ARBA00008397"/>
    </source>
</evidence>
<proteinExistence type="inferred from homology"/>
<comment type="catalytic activity">
    <reaction evidence="1 7">
        <text>D-glucuronate = D-fructuronate</text>
        <dbReference type="Rhea" id="RHEA:13049"/>
        <dbReference type="ChEBI" id="CHEBI:58720"/>
        <dbReference type="ChEBI" id="CHEBI:59863"/>
        <dbReference type="EC" id="5.3.1.12"/>
    </reaction>
</comment>
<evidence type="ECO:0000256" key="6">
    <source>
        <dbReference type="ARBA" id="ARBA00023235"/>
    </source>
</evidence>
<dbReference type="HAMAP" id="MF_00675">
    <property type="entry name" value="UxaC"/>
    <property type="match status" value="1"/>
</dbReference>
<dbReference type="Pfam" id="PF02614">
    <property type="entry name" value="UxaC"/>
    <property type="match status" value="1"/>
</dbReference>
<keyword evidence="9" id="KW-1185">Reference proteome</keyword>
<comment type="catalytic activity">
    <reaction evidence="7">
        <text>aldehydo-D-galacturonate = keto-D-tagaturonate</text>
        <dbReference type="Rhea" id="RHEA:27702"/>
        <dbReference type="ChEBI" id="CHEBI:12952"/>
        <dbReference type="ChEBI" id="CHEBI:17886"/>
    </reaction>
</comment>
<dbReference type="NCBIfam" id="NF002794">
    <property type="entry name" value="PRK02925.1"/>
    <property type="match status" value="1"/>
</dbReference>
<gene>
    <name evidence="7 8" type="primary">uxaC</name>
    <name evidence="8" type="ORF">Verru16b_01556</name>
</gene>
<comment type="similarity">
    <text evidence="3 7">Belongs to the metallo-dependent hydrolases superfamily. Uronate isomerase family.</text>
</comment>
<reference evidence="8 9" key="1">
    <citation type="submission" date="2016-06" db="EMBL/GenBank/DDBJ databases">
        <title>Three novel species with peptidoglycan cell walls form the new genus Lacunisphaera gen. nov. in the family Opitutaceae of the verrucomicrobial subdivision 4.</title>
        <authorList>
            <person name="Rast P."/>
            <person name="Gloeckner I."/>
            <person name="Jogler M."/>
            <person name="Boedeker C."/>
            <person name="Jeske O."/>
            <person name="Wiegand S."/>
            <person name="Reinhardt R."/>
            <person name="Schumann P."/>
            <person name="Rohde M."/>
            <person name="Spring S."/>
            <person name="Gloeckner F.O."/>
            <person name="Jogler C."/>
        </authorList>
    </citation>
    <scope>NUCLEOTIDE SEQUENCE [LARGE SCALE GENOMIC DNA]</scope>
    <source>
        <strain evidence="8 9">IG16b</strain>
    </source>
</reference>
<name>A0A1D8AUB7_9BACT</name>
<comment type="pathway">
    <text evidence="2 7">Carbohydrate metabolism; pentose and glucuronate interconversion.</text>
</comment>
<sequence>MKPFIHDDFLLQTDAARDLYHSFAKNEPIYDYHCHLPQALILENHAFADLSELWLGGDHYKWRAMRSNGVNERFCTGTASPREKFDAWCATVPHTLRNPLYHWSHLELARTFGITDIINPDTADRIWREANGKLAGRRVHDILAANKVAVICTTDDPADPLDQHEKINRSGIKTRVYPTFRPDKALIVHTPAAFNAWLEKLGGAAGMPVKTFDDFLTALEKRHAAFHAIGGRLSDHGMESCYAEPCTAAEAKAIFDAARVGTAATGADAAKFISHLMLEFGRWDAKRGWTKQLHLGALRNNNTRLLGKLGPDTGFDSIGDFPQARALSRYLDTLDATDELPRTVLYNLNPADNYVLGTMIGNFQDGTVPGKMQFGSGWWFLDQKEAMEWQINALSSLGLLSRFVGMLTDSRSFLSYPRHEYFRRTLCNLLGADMERGEIPNDRALVGGMVKNICFANARDYFRLELDVAYAQ</sequence>
<dbReference type="AlphaFoldDB" id="A0A1D8AUB7"/>
<evidence type="ECO:0000256" key="1">
    <source>
        <dbReference type="ARBA" id="ARBA00001165"/>
    </source>
</evidence>
<dbReference type="KEGG" id="obg:Verru16b_01556"/>
<dbReference type="STRING" id="1838286.Verru16b_01556"/>
<dbReference type="OrthoDB" id="9766564at2"/>
<keyword evidence="6 7" id="KW-0413">Isomerase</keyword>
<organism evidence="8 9">
    <name type="scientific">Lacunisphaera limnophila</name>
    <dbReference type="NCBI Taxonomy" id="1838286"/>
    <lineage>
        <taxon>Bacteria</taxon>
        <taxon>Pseudomonadati</taxon>
        <taxon>Verrucomicrobiota</taxon>
        <taxon>Opitutia</taxon>
        <taxon>Opitutales</taxon>
        <taxon>Opitutaceae</taxon>
        <taxon>Lacunisphaera</taxon>
    </lineage>
</organism>
<evidence type="ECO:0000256" key="4">
    <source>
        <dbReference type="ARBA" id="ARBA00012546"/>
    </source>
</evidence>
<evidence type="ECO:0000256" key="5">
    <source>
        <dbReference type="ARBA" id="ARBA00020555"/>
    </source>
</evidence>
<dbReference type="Gene3D" id="3.20.20.140">
    <property type="entry name" value="Metal-dependent hydrolases"/>
    <property type="match status" value="1"/>
</dbReference>
<dbReference type="SUPFAM" id="SSF51556">
    <property type="entry name" value="Metallo-dependent hydrolases"/>
    <property type="match status" value="1"/>
</dbReference>
<dbReference type="InterPro" id="IPR032466">
    <property type="entry name" value="Metal_Hydrolase"/>
</dbReference>
<dbReference type="PATRIC" id="fig|1838286.3.peg.1573"/>